<dbReference type="SUPFAM" id="SSF88713">
    <property type="entry name" value="Glycoside hydrolase/deacetylase"/>
    <property type="match status" value="1"/>
</dbReference>
<feature type="chain" id="PRO_5046144302" description="NodB homology domain-containing protein" evidence="2">
    <location>
        <begin position="26"/>
        <end position="327"/>
    </location>
</feature>
<reference evidence="5" key="1">
    <citation type="journal article" date="2019" name="Int. J. Syst. Evol. Microbiol.">
        <title>The Global Catalogue of Microorganisms (GCM) 10K type strain sequencing project: providing services to taxonomists for standard genome sequencing and annotation.</title>
        <authorList>
            <consortium name="The Broad Institute Genomics Platform"/>
            <consortium name="The Broad Institute Genome Sequencing Center for Infectious Disease"/>
            <person name="Wu L."/>
            <person name="Ma J."/>
        </authorList>
    </citation>
    <scope>NUCLEOTIDE SEQUENCE [LARGE SCALE GENOMIC DNA]</scope>
    <source>
        <strain evidence="5">JCM 17986</strain>
    </source>
</reference>
<protein>
    <recommendedName>
        <fullName evidence="3">NodB homology domain-containing protein</fullName>
    </recommendedName>
</protein>
<evidence type="ECO:0000256" key="1">
    <source>
        <dbReference type="SAM" id="MobiDB-lite"/>
    </source>
</evidence>
<feature type="compositionally biased region" description="Basic and acidic residues" evidence="1">
    <location>
        <begin position="60"/>
        <end position="78"/>
    </location>
</feature>
<dbReference type="RefSeq" id="WP_345679892.1">
    <property type="nucleotide sequence ID" value="NZ_BAABHS010000037.1"/>
</dbReference>
<feature type="signal peptide" evidence="2">
    <location>
        <begin position="1"/>
        <end position="25"/>
    </location>
</feature>
<dbReference type="PROSITE" id="PS51677">
    <property type="entry name" value="NODB"/>
    <property type="match status" value="1"/>
</dbReference>
<keyword evidence="5" id="KW-1185">Reference proteome</keyword>
<accession>A0ABP9I5V5</accession>
<evidence type="ECO:0000256" key="2">
    <source>
        <dbReference type="SAM" id="SignalP"/>
    </source>
</evidence>
<dbReference type="InterPro" id="IPR002509">
    <property type="entry name" value="NODB_dom"/>
</dbReference>
<dbReference type="EMBL" id="BAABHS010000037">
    <property type="protein sequence ID" value="GAA4989336.1"/>
    <property type="molecule type" value="Genomic_DNA"/>
</dbReference>
<feature type="compositionally biased region" description="Low complexity" evidence="1">
    <location>
        <begin position="26"/>
        <end position="48"/>
    </location>
</feature>
<dbReference type="PANTHER" id="PTHR10587">
    <property type="entry name" value="GLYCOSYL TRANSFERASE-RELATED"/>
    <property type="match status" value="1"/>
</dbReference>
<dbReference type="Pfam" id="PF01522">
    <property type="entry name" value="Polysacc_deac_1"/>
    <property type="match status" value="1"/>
</dbReference>
<evidence type="ECO:0000313" key="5">
    <source>
        <dbReference type="Proteomes" id="UP001500466"/>
    </source>
</evidence>
<evidence type="ECO:0000259" key="3">
    <source>
        <dbReference type="PROSITE" id="PS51677"/>
    </source>
</evidence>
<sequence>MIPTYPRRRRRRLAVACLIAASAAAGCSSSSGSGWPRKAATTTRPATPSQDAHAKAVPGKPERDPAERAAAEARAAVEAEAARAEAERVARTAREAAARTWGLATPPLVAPAPPATKPVLVDNGQHVIVRPGLPPVVRRVPTTDKVVFLTIDDGAEKDPDFSRMLRELNVPVSAFVSDYLARTDYGYFRDLQAHGVAVNNHTLNHKDLRKLGGDALRREVCGQQDSLEKQIGVRPKLFRPPYGEYTAEALAIARSCGVTAVPLWNEEAFPDRVEYRYGDHKLQSGDIILTHFRGTDTWKGSMADMLRRVLREVTGQGFALARLEDYL</sequence>
<keyword evidence="2" id="KW-0732">Signal</keyword>
<gene>
    <name evidence="4" type="ORF">GCM10023205_70530</name>
</gene>
<proteinExistence type="predicted"/>
<organism evidence="4 5">
    <name type="scientific">Yinghuangia aomiensis</name>
    <dbReference type="NCBI Taxonomy" id="676205"/>
    <lineage>
        <taxon>Bacteria</taxon>
        <taxon>Bacillati</taxon>
        <taxon>Actinomycetota</taxon>
        <taxon>Actinomycetes</taxon>
        <taxon>Kitasatosporales</taxon>
        <taxon>Streptomycetaceae</taxon>
        <taxon>Yinghuangia</taxon>
    </lineage>
</organism>
<evidence type="ECO:0000313" key="4">
    <source>
        <dbReference type="EMBL" id="GAA4989336.1"/>
    </source>
</evidence>
<dbReference type="Gene3D" id="3.20.20.370">
    <property type="entry name" value="Glycoside hydrolase/deacetylase"/>
    <property type="match status" value="1"/>
</dbReference>
<dbReference type="InterPro" id="IPR050248">
    <property type="entry name" value="Polysacc_deacetylase_ArnD"/>
</dbReference>
<dbReference type="InterPro" id="IPR011330">
    <property type="entry name" value="Glyco_hydro/deAcase_b/a-brl"/>
</dbReference>
<dbReference type="PROSITE" id="PS51257">
    <property type="entry name" value="PROKAR_LIPOPROTEIN"/>
    <property type="match status" value="1"/>
</dbReference>
<dbReference type="CDD" id="cd10917">
    <property type="entry name" value="CE4_NodB_like_6s_7s"/>
    <property type="match status" value="1"/>
</dbReference>
<feature type="domain" description="NodB homology" evidence="3">
    <location>
        <begin position="145"/>
        <end position="327"/>
    </location>
</feature>
<name>A0ABP9I5V5_9ACTN</name>
<dbReference type="Proteomes" id="UP001500466">
    <property type="component" value="Unassembled WGS sequence"/>
</dbReference>
<feature type="region of interest" description="Disordered" evidence="1">
    <location>
        <begin position="26"/>
        <end position="78"/>
    </location>
</feature>
<comment type="caution">
    <text evidence="4">The sequence shown here is derived from an EMBL/GenBank/DDBJ whole genome shotgun (WGS) entry which is preliminary data.</text>
</comment>
<dbReference type="PANTHER" id="PTHR10587:SF134">
    <property type="entry name" value="SECRETED PROTEIN"/>
    <property type="match status" value="1"/>
</dbReference>